<accession>A0A1S1RDT3</accession>
<evidence type="ECO:0000256" key="3">
    <source>
        <dbReference type="ARBA" id="ARBA00022630"/>
    </source>
</evidence>
<feature type="transmembrane region" description="Helical" evidence="13">
    <location>
        <begin position="181"/>
        <end position="199"/>
    </location>
</feature>
<dbReference type="Gene3D" id="2.40.30.10">
    <property type="entry name" value="Translation factors"/>
    <property type="match status" value="1"/>
</dbReference>
<evidence type="ECO:0000256" key="10">
    <source>
        <dbReference type="ARBA" id="ARBA00023004"/>
    </source>
</evidence>
<keyword evidence="16" id="KW-1185">Reference proteome</keyword>
<dbReference type="InterPro" id="IPR001433">
    <property type="entry name" value="OxRdtase_FAD/NAD-bd"/>
</dbReference>
<keyword evidence="11" id="KW-0411">Iron-sulfur</keyword>
<comment type="subcellular location">
    <subcellularLocation>
        <location evidence="2">Membrane</location>
        <topology evidence="2">Multi-pass membrane protein</topology>
    </subcellularLocation>
</comment>
<evidence type="ECO:0000256" key="12">
    <source>
        <dbReference type="ARBA" id="ARBA00023136"/>
    </source>
</evidence>
<keyword evidence="10" id="KW-0408">Iron</keyword>
<evidence type="ECO:0000256" key="1">
    <source>
        <dbReference type="ARBA" id="ARBA00001974"/>
    </source>
</evidence>
<evidence type="ECO:0000256" key="11">
    <source>
        <dbReference type="ARBA" id="ARBA00023014"/>
    </source>
</evidence>
<dbReference type="AlphaFoldDB" id="A0A1S1RDT3"/>
<evidence type="ECO:0000256" key="4">
    <source>
        <dbReference type="ARBA" id="ARBA00022692"/>
    </source>
</evidence>
<dbReference type="Proteomes" id="UP000179769">
    <property type="component" value="Unassembled WGS sequence"/>
</dbReference>
<feature type="transmembrane region" description="Helical" evidence="13">
    <location>
        <begin position="219"/>
        <end position="240"/>
    </location>
</feature>
<dbReference type="GO" id="GO:0051537">
    <property type="term" value="F:2 iron, 2 sulfur cluster binding"/>
    <property type="evidence" value="ECO:0007669"/>
    <property type="project" value="UniProtKB-KW"/>
</dbReference>
<dbReference type="SUPFAM" id="SSF52343">
    <property type="entry name" value="Ferredoxin reductase-like, C-terminal NADP-linked domain"/>
    <property type="match status" value="1"/>
</dbReference>
<feature type="transmembrane region" description="Helical" evidence="13">
    <location>
        <begin position="110"/>
        <end position="131"/>
    </location>
</feature>
<dbReference type="RefSeq" id="WP_071059718.1">
    <property type="nucleotide sequence ID" value="NZ_MAXA01000014.1"/>
</dbReference>
<evidence type="ECO:0000256" key="13">
    <source>
        <dbReference type="SAM" id="Phobius"/>
    </source>
</evidence>
<dbReference type="InterPro" id="IPR017938">
    <property type="entry name" value="Riboflavin_synthase-like_b-brl"/>
</dbReference>
<proteinExistence type="predicted"/>
<dbReference type="GO" id="GO:0050660">
    <property type="term" value="F:flavin adenine dinucleotide binding"/>
    <property type="evidence" value="ECO:0007669"/>
    <property type="project" value="TreeGrafter"/>
</dbReference>
<dbReference type="PANTHER" id="PTHR47354:SF8">
    <property type="entry name" value="1,2-PHENYLACETYL-COA EPOXIDASE, SUBUNIT E"/>
    <property type="match status" value="1"/>
</dbReference>
<dbReference type="EMBL" id="MAXA01000014">
    <property type="protein sequence ID" value="OHV45028.1"/>
    <property type="molecule type" value="Genomic_DNA"/>
</dbReference>
<keyword evidence="6" id="KW-0479">Metal-binding</keyword>
<protein>
    <submittedName>
        <fullName evidence="15">Oxidoreductase</fullName>
    </submittedName>
</protein>
<dbReference type="Gene3D" id="3.40.50.80">
    <property type="entry name" value="Nucleotide-binding domain of ferredoxin-NADP reductase (FNR) module"/>
    <property type="match status" value="1"/>
</dbReference>
<evidence type="ECO:0000256" key="8">
    <source>
        <dbReference type="ARBA" id="ARBA00022989"/>
    </source>
</evidence>
<dbReference type="InterPro" id="IPR039261">
    <property type="entry name" value="FNR_nucleotide-bd"/>
</dbReference>
<dbReference type="SUPFAM" id="SSF63380">
    <property type="entry name" value="Riboflavin synthase domain-like"/>
    <property type="match status" value="1"/>
</dbReference>
<evidence type="ECO:0000313" key="15">
    <source>
        <dbReference type="EMBL" id="OHV45028.1"/>
    </source>
</evidence>
<organism evidence="15 16">
    <name type="scientific">Parafrankia soli</name>
    <dbReference type="NCBI Taxonomy" id="2599596"/>
    <lineage>
        <taxon>Bacteria</taxon>
        <taxon>Bacillati</taxon>
        <taxon>Actinomycetota</taxon>
        <taxon>Actinomycetes</taxon>
        <taxon>Frankiales</taxon>
        <taxon>Frankiaceae</taxon>
        <taxon>Parafrankia</taxon>
    </lineage>
</organism>
<evidence type="ECO:0000256" key="9">
    <source>
        <dbReference type="ARBA" id="ARBA00023002"/>
    </source>
</evidence>
<evidence type="ECO:0000256" key="7">
    <source>
        <dbReference type="ARBA" id="ARBA00022827"/>
    </source>
</evidence>
<keyword evidence="7" id="KW-0274">FAD</keyword>
<comment type="caution">
    <text evidence="15">The sequence shown here is derived from an EMBL/GenBank/DDBJ whole genome shotgun (WGS) entry which is preliminary data.</text>
</comment>
<evidence type="ECO:0000256" key="6">
    <source>
        <dbReference type="ARBA" id="ARBA00022723"/>
    </source>
</evidence>
<dbReference type="GO" id="GO:0016491">
    <property type="term" value="F:oxidoreductase activity"/>
    <property type="evidence" value="ECO:0007669"/>
    <property type="project" value="UniProtKB-KW"/>
</dbReference>
<sequence length="481" mass="51988">MSLTLEREPEPGLKPEPGAVRGRWSAPARLPALGVRVGLVTWGVVVVAMWWFGTSASSLHGGGLLLTALGRVAGLLAAYLMLVQLLLMARVPGLERAVGFDRLAAWHRGLGTNVVLLMAVHVLMVVWGYGLTAHHQPLSELVTVIMTYPEMWKATAGALLFVTVGVASARALRRHVSYEIWYLLHLSAYVAVLLVYSHQTATGADFVEHPVNTLLWQGMYVAVAACLVIWRLVLPIAAVVRHRMTVERVVTEAPGVVSVWIRGRDLDRLGARPGQFLLWRFAARGHAVTAHPYSLSAPAQPHRLRITVKDAGDHSRAIAHLRPGTPVVAEGPFGHFTAERATRGRSLLVGGGSGIAPIRALAEDLAGRGDDVVVVHRASRATDLALRSEFDELADHRLAAGWPTADGPAVGRVVVHRVVGSRRELGHDPLAARYLAAAVPDVADRDVFVCGPVGMTLAVVRALRELGLSDEQIHTEEFTLR</sequence>
<feature type="domain" description="FAD-binding FR-type" evidence="14">
    <location>
        <begin position="239"/>
        <end position="339"/>
    </location>
</feature>
<evidence type="ECO:0000256" key="2">
    <source>
        <dbReference type="ARBA" id="ARBA00004141"/>
    </source>
</evidence>
<dbReference type="PRINTS" id="PR00410">
    <property type="entry name" value="PHEHYDRXLASE"/>
</dbReference>
<keyword evidence="9" id="KW-0560">Oxidoreductase</keyword>
<dbReference type="PANTHER" id="PTHR47354">
    <property type="entry name" value="NADH OXIDOREDUCTASE HCR"/>
    <property type="match status" value="1"/>
</dbReference>
<keyword evidence="12 13" id="KW-0472">Membrane</keyword>
<evidence type="ECO:0000259" key="14">
    <source>
        <dbReference type="PROSITE" id="PS51384"/>
    </source>
</evidence>
<dbReference type="PROSITE" id="PS51384">
    <property type="entry name" value="FAD_FR"/>
    <property type="match status" value="1"/>
</dbReference>
<keyword evidence="4 13" id="KW-0812">Transmembrane</keyword>
<dbReference type="InterPro" id="IPR013130">
    <property type="entry name" value="Fe3_Rdtase_TM_dom"/>
</dbReference>
<dbReference type="GO" id="GO:0046872">
    <property type="term" value="F:metal ion binding"/>
    <property type="evidence" value="ECO:0007669"/>
    <property type="project" value="UniProtKB-KW"/>
</dbReference>
<dbReference type="Pfam" id="PF00175">
    <property type="entry name" value="NAD_binding_1"/>
    <property type="match status" value="1"/>
</dbReference>
<feature type="transmembrane region" description="Helical" evidence="13">
    <location>
        <begin position="64"/>
        <end position="89"/>
    </location>
</feature>
<feature type="transmembrane region" description="Helical" evidence="13">
    <location>
        <begin position="33"/>
        <end position="52"/>
    </location>
</feature>
<dbReference type="InterPro" id="IPR017927">
    <property type="entry name" value="FAD-bd_FR_type"/>
</dbReference>
<comment type="cofactor">
    <cofactor evidence="1">
        <name>FAD</name>
        <dbReference type="ChEBI" id="CHEBI:57692"/>
    </cofactor>
</comment>
<keyword evidence="3" id="KW-0285">Flavoprotein</keyword>
<dbReference type="CDD" id="cd06198">
    <property type="entry name" value="FNR_like_3"/>
    <property type="match status" value="1"/>
</dbReference>
<keyword evidence="5" id="KW-0001">2Fe-2S</keyword>
<keyword evidence="8 13" id="KW-1133">Transmembrane helix</keyword>
<evidence type="ECO:0000313" key="16">
    <source>
        <dbReference type="Proteomes" id="UP000179769"/>
    </source>
</evidence>
<dbReference type="InterPro" id="IPR050415">
    <property type="entry name" value="MRET"/>
</dbReference>
<evidence type="ECO:0000256" key="5">
    <source>
        <dbReference type="ARBA" id="ARBA00022714"/>
    </source>
</evidence>
<dbReference type="GO" id="GO:0016020">
    <property type="term" value="C:membrane"/>
    <property type="evidence" value="ECO:0007669"/>
    <property type="project" value="UniProtKB-SubCell"/>
</dbReference>
<reference evidence="16" key="1">
    <citation type="submission" date="2016-07" db="EMBL/GenBank/DDBJ databases">
        <title>Frankia sp. NRRL B-16219 Genome sequencing.</title>
        <authorList>
            <person name="Ghodhbane-Gtari F."/>
            <person name="Swanson E."/>
            <person name="Gueddou A."/>
            <person name="Louati M."/>
            <person name="Nouioui I."/>
            <person name="Hezbri K."/>
            <person name="Abebe-Akele F."/>
            <person name="Simpson S."/>
            <person name="Morris K."/>
            <person name="Thomas K."/>
            <person name="Gtari M."/>
            <person name="Tisa L.S."/>
        </authorList>
    </citation>
    <scope>NUCLEOTIDE SEQUENCE [LARGE SCALE GENOMIC DNA]</scope>
    <source>
        <strain evidence="16">NRRL B-16219</strain>
    </source>
</reference>
<name>A0A1S1RDT3_9ACTN</name>
<dbReference type="Pfam" id="PF01794">
    <property type="entry name" value="Ferric_reduct"/>
    <property type="match status" value="1"/>
</dbReference>
<feature type="transmembrane region" description="Helical" evidence="13">
    <location>
        <begin position="151"/>
        <end position="169"/>
    </location>
</feature>
<gene>
    <name evidence="15" type="ORF">BBK14_09685</name>
</gene>